<dbReference type="GO" id="GO:0005524">
    <property type="term" value="F:ATP binding"/>
    <property type="evidence" value="ECO:0007669"/>
    <property type="project" value="UniProtKB-KW"/>
</dbReference>
<reference evidence="8" key="2">
    <citation type="submission" date="2012-11" db="EMBL/GenBank/DDBJ databases">
        <authorList>
            <person name="Kuo A."/>
            <person name="Curtis B.A."/>
            <person name="Tanifuji G."/>
            <person name="Burki F."/>
            <person name="Gruber A."/>
            <person name="Irimia M."/>
            <person name="Maruyama S."/>
            <person name="Arias M.C."/>
            <person name="Ball S.G."/>
            <person name="Gile G.H."/>
            <person name="Hirakawa Y."/>
            <person name="Hopkins J.F."/>
            <person name="Rensing S.A."/>
            <person name="Schmutz J."/>
            <person name="Symeonidi A."/>
            <person name="Elias M."/>
            <person name="Eveleigh R.J."/>
            <person name="Herman E.K."/>
            <person name="Klute M.J."/>
            <person name="Nakayama T."/>
            <person name="Obornik M."/>
            <person name="Reyes-Prieto A."/>
            <person name="Armbrust E.V."/>
            <person name="Aves S.J."/>
            <person name="Beiko R.G."/>
            <person name="Coutinho P."/>
            <person name="Dacks J.B."/>
            <person name="Durnford D.G."/>
            <person name="Fast N.M."/>
            <person name="Green B.R."/>
            <person name="Grisdale C."/>
            <person name="Hempe F."/>
            <person name="Henrissat B."/>
            <person name="Hoppner M.P."/>
            <person name="Ishida K.-I."/>
            <person name="Kim E."/>
            <person name="Koreny L."/>
            <person name="Kroth P.G."/>
            <person name="Liu Y."/>
            <person name="Malik S.-B."/>
            <person name="Maier U.G."/>
            <person name="McRose D."/>
            <person name="Mock T."/>
            <person name="Neilson J.A."/>
            <person name="Onodera N.T."/>
            <person name="Poole A.M."/>
            <person name="Pritham E.J."/>
            <person name="Richards T.A."/>
            <person name="Rocap G."/>
            <person name="Roy S.W."/>
            <person name="Sarai C."/>
            <person name="Schaack S."/>
            <person name="Shirato S."/>
            <person name="Slamovits C.H."/>
            <person name="Spencer D.F."/>
            <person name="Suzuki S."/>
            <person name="Worden A.Z."/>
            <person name="Zauner S."/>
            <person name="Barry K."/>
            <person name="Bell C."/>
            <person name="Bharti A.K."/>
            <person name="Crow J.A."/>
            <person name="Grimwood J."/>
            <person name="Kramer R."/>
            <person name="Lindquist E."/>
            <person name="Lucas S."/>
            <person name="Salamov A."/>
            <person name="McFadden G.I."/>
            <person name="Lane C.E."/>
            <person name="Keeling P.J."/>
            <person name="Gray M.W."/>
            <person name="Grigoriev I.V."/>
            <person name="Archibald J.M."/>
        </authorList>
    </citation>
    <scope>NUCLEOTIDE SEQUENCE</scope>
    <source>
        <strain evidence="8">CCMP2712</strain>
    </source>
</reference>
<feature type="compositionally biased region" description="Polar residues" evidence="4">
    <location>
        <begin position="1185"/>
        <end position="1194"/>
    </location>
</feature>
<dbReference type="Pfam" id="PF00211">
    <property type="entry name" value="Guanylate_cyc"/>
    <property type="match status" value="1"/>
</dbReference>
<evidence type="ECO:0000256" key="4">
    <source>
        <dbReference type="SAM" id="MobiDB-lite"/>
    </source>
</evidence>
<dbReference type="STRING" id="905079.L1IZZ1"/>
<dbReference type="GeneID" id="17298033"/>
<evidence type="ECO:0000313" key="7">
    <source>
        <dbReference type="EnsemblProtists" id="EKX41395"/>
    </source>
</evidence>
<evidence type="ECO:0000313" key="8">
    <source>
        <dbReference type="Proteomes" id="UP000011087"/>
    </source>
</evidence>
<evidence type="ECO:0000256" key="2">
    <source>
        <dbReference type="ARBA" id="ARBA00022741"/>
    </source>
</evidence>
<comment type="subcellular location">
    <subcellularLocation>
        <location evidence="1">Plastid</location>
        <location evidence="1">Chloroplast</location>
    </subcellularLocation>
</comment>
<dbReference type="EnsemblProtists" id="EKX41395">
    <property type="protein sequence ID" value="EKX41395"/>
    <property type="gene ID" value="GUITHDRAFT_164418"/>
</dbReference>
<dbReference type="InterPro" id="IPR027417">
    <property type="entry name" value="P-loop_NTPase"/>
</dbReference>
<sequence>MPSILEYASWLSERERKGWTTGAYYKTLDDFHLVLLCRKYTQDIQKINPALEKLSSGNYIERIDNGSSGTSFENASNPNEVDVHSNSKTFSEIPEEDTEGGELAEQTHLFAKFTCSYKIWDFLQQVEKGQIASFPQNDMIDGAFVFSDLSGFSKLCESYVDKFSGRHSAEAMAKASEKLNLVVNSVFELQIRLVDLYNGDVVNFAGDALFVLFHADDIATAAQRAAACALAMLDGVAQRLKAMEEMGMDELDTQLFLHIGVGAGKIRCMTYGGEFDKAEFVAAGPALTEAKDCGELAKCGEAVISETVLNLCKPLSPDVAQIGQSRMAGVDGLGETNYYVLNSFKEQPKMPEVTARQMLLNRLRNCDSGEVEEAMRRFVPHSISACVDSGQSPKEAEESRRVTIMFIRLLDIECEPFDYSKAETVQLLQKCILEIYAMLHRYEGTVSRFQIDDKGTVLKIVFGFPLMAHEDDPVRSVHAAIEIRKNLKAINVQSCIGIATGYTICGLVGNDVRLEYTAVGSSVILAARLMQNANCCILVNQDTYRSSCGSAVFEKICSIKVKGRDDKIKVFRPVESERRITKKLAPMHDSEGILGRDKEVEELRSSFFEYLEQHAADNTCPSHYVVLSGPAGIGKATLLGRFLGLVTEIKNLRILKSTAEAVESKTPYHPWKKVLASLLGVDMNTKPTQFTTRACVTALYNIMGDDLEKHSALNDVLPTNFPAERGADALDSRSRRLKLTEILVKLFNATAEKSPVLIVMHACQFFDNSSSSLLRQILRRCKGTYVLVSTRSETGLADFNDLGKYGCKTKLLPLLPLSKELSIQLVKKTLGVSELEQSIVDVVMNRTQGIPLYCVEFARVVKDSPGGAISELPDTITGAILLRIDRLLPAPKLVLKIVAVAGKNVRASLIADVVPAQFTTEDLQAELEYLVSLDILIRDRNGYCFRHEMVQEVVLGFLTFSQKRFLHKRIANYYVNSNAEVSAATLAIHFELAAKGMDQSELDVPACKRAIWFLKVAAEEAMKANAIEDANKYLARCHDLMHLIPSSADPFDLEMALGLVDGNELLLRQVLEQFRENSQTSVRKISEVVQEREDTGSDSAKIAEKGKEWLEAIRFEARSIASAASTLGAEDLSTSALDVENSALEVQDWQEVLAAIKRLGEKFSVLCNFIDSMSGKGLQREGDRSSLSMATASNQDRKEESNDSPNLSPDVAQDSMKCSDREASVGTPSKLVTGKRADPSQLHQVSQEIFMLRAGAWGAGDALQHEETRSLSLTSKNTQHREHLLQLTRRSVQNFDKRKITAEVRLQLEQRNKLLVALERNCRKSARKRASKQPGCLPLRLVGETIKREMPGLGAGLEHVEAGEAAAEANMAHQLHLLGRGLTH</sequence>
<dbReference type="HOGENOM" id="CLU_255409_0_0_1"/>
<dbReference type="Gene3D" id="3.30.70.1230">
    <property type="entry name" value="Nucleotide cyclase"/>
    <property type="match status" value="2"/>
</dbReference>
<evidence type="ECO:0000313" key="6">
    <source>
        <dbReference type="EMBL" id="EKX41395.1"/>
    </source>
</evidence>
<dbReference type="Pfam" id="PF13191">
    <property type="entry name" value="AAA_16"/>
    <property type="match status" value="1"/>
</dbReference>
<gene>
    <name evidence="6" type="ORF">GUITHDRAFT_164418</name>
</gene>
<feature type="domain" description="Guanylate cyclase" evidence="5">
    <location>
        <begin position="403"/>
        <end position="530"/>
    </location>
</feature>
<dbReference type="EMBL" id="JH993024">
    <property type="protein sequence ID" value="EKX41395.1"/>
    <property type="molecule type" value="Genomic_DNA"/>
</dbReference>
<dbReference type="GO" id="GO:0009507">
    <property type="term" value="C:chloroplast"/>
    <property type="evidence" value="ECO:0007669"/>
    <property type="project" value="UniProtKB-SubCell"/>
</dbReference>
<reference evidence="7" key="3">
    <citation type="submission" date="2016-03" db="UniProtKB">
        <authorList>
            <consortium name="EnsemblProtists"/>
        </authorList>
    </citation>
    <scope>IDENTIFICATION</scope>
</reference>
<dbReference type="RefSeq" id="XP_005828375.1">
    <property type="nucleotide sequence ID" value="XM_005828318.1"/>
</dbReference>
<dbReference type="Gene3D" id="1.20.120.160">
    <property type="entry name" value="HPT domain"/>
    <property type="match status" value="1"/>
</dbReference>
<evidence type="ECO:0000256" key="3">
    <source>
        <dbReference type="ARBA" id="ARBA00022840"/>
    </source>
</evidence>
<protein>
    <recommendedName>
        <fullName evidence="5">Guanylate cyclase domain-containing protein</fullName>
    </recommendedName>
</protein>
<evidence type="ECO:0000259" key="5">
    <source>
        <dbReference type="PROSITE" id="PS50125"/>
    </source>
</evidence>
<keyword evidence="8" id="KW-1185">Reference proteome</keyword>
<evidence type="ECO:0000256" key="1">
    <source>
        <dbReference type="ARBA" id="ARBA00004229"/>
    </source>
</evidence>
<dbReference type="OrthoDB" id="194468at2759"/>
<dbReference type="SUPFAM" id="SSF47226">
    <property type="entry name" value="Histidine-containing phosphotransfer domain, HPT domain"/>
    <property type="match status" value="1"/>
</dbReference>
<dbReference type="InterPro" id="IPR041664">
    <property type="entry name" value="AAA_16"/>
</dbReference>
<dbReference type="GO" id="GO:0009190">
    <property type="term" value="P:cyclic nucleotide biosynthetic process"/>
    <property type="evidence" value="ECO:0007669"/>
    <property type="project" value="InterPro"/>
</dbReference>
<dbReference type="SUPFAM" id="SSF55073">
    <property type="entry name" value="Nucleotide cyclase"/>
    <property type="match status" value="2"/>
</dbReference>
<dbReference type="PaxDb" id="55529-EKX41395"/>
<proteinExistence type="predicted"/>
<dbReference type="CDD" id="cd07302">
    <property type="entry name" value="CHD"/>
    <property type="match status" value="1"/>
</dbReference>
<dbReference type="PANTHER" id="PTHR16305">
    <property type="entry name" value="TESTICULAR SOLUBLE ADENYLYL CYCLASE"/>
    <property type="match status" value="1"/>
</dbReference>
<dbReference type="GO" id="GO:0000160">
    <property type="term" value="P:phosphorelay signal transduction system"/>
    <property type="evidence" value="ECO:0007669"/>
    <property type="project" value="InterPro"/>
</dbReference>
<dbReference type="InterPro" id="IPR001054">
    <property type="entry name" value="A/G_cyclase"/>
</dbReference>
<name>L1IZZ1_GUITC</name>
<reference evidence="6 8" key="1">
    <citation type="journal article" date="2012" name="Nature">
        <title>Algal genomes reveal evolutionary mosaicism and the fate of nucleomorphs.</title>
        <authorList>
            <consortium name="DOE Joint Genome Institute"/>
            <person name="Curtis B.A."/>
            <person name="Tanifuji G."/>
            <person name="Burki F."/>
            <person name="Gruber A."/>
            <person name="Irimia M."/>
            <person name="Maruyama S."/>
            <person name="Arias M.C."/>
            <person name="Ball S.G."/>
            <person name="Gile G.H."/>
            <person name="Hirakawa Y."/>
            <person name="Hopkins J.F."/>
            <person name="Kuo A."/>
            <person name="Rensing S.A."/>
            <person name="Schmutz J."/>
            <person name="Symeonidi A."/>
            <person name="Elias M."/>
            <person name="Eveleigh R.J."/>
            <person name="Herman E.K."/>
            <person name="Klute M.J."/>
            <person name="Nakayama T."/>
            <person name="Obornik M."/>
            <person name="Reyes-Prieto A."/>
            <person name="Armbrust E.V."/>
            <person name="Aves S.J."/>
            <person name="Beiko R.G."/>
            <person name="Coutinho P."/>
            <person name="Dacks J.B."/>
            <person name="Durnford D.G."/>
            <person name="Fast N.M."/>
            <person name="Green B.R."/>
            <person name="Grisdale C.J."/>
            <person name="Hempel F."/>
            <person name="Henrissat B."/>
            <person name="Hoppner M.P."/>
            <person name="Ishida K."/>
            <person name="Kim E."/>
            <person name="Koreny L."/>
            <person name="Kroth P.G."/>
            <person name="Liu Y."/>
            <person name="Malik S.B."/>
            <person name="Maier U.G."/>
            <person name="McRose D."/>
            <person name="Mock T."/>
            <person name="Neilson J.A."/>
            <person name="Onodera N.T."/>
            <person name="Poole A.M."/>
            <person name="Pritham E.J."/>
            <person name="Richards T.A."/>
            <person name="Rocap G."/>
            <person name="Roy S.W."/>
            <person name="Sarai C."/>
            <person name="Schaack S."/>
            <person name="Shirato S."/>
            <person name="Slamovits C.H."/>
            <person name="Spencer D.F."/>
            <person name="Suzuki S."/>
            <person name="Worden A.Z."/>
            <person name="Zauner S."/>
            <person name="Barry K."/>
            <person name="Bell C."/>
            <person name="Bharti A.K."/>
            <person name="Crow J.A."/>
            <person name="Grimwood J."/>
            <person name="Kramer R."/>
            <person name="Lindquist E."/>
            <person name="Lucas S."/>
            <person name="Salamov A."/>
            <person name="McFadden G.I."/>
            <person name="Lane C.E."/>
            <person name="Keeling P.J."/>
            <person name="Gray M.W."/>
            <person name="Grigoriev I.V."/>
            <person name="Archibald J.M."/>
        </authorList>
    </citation>
    <scope>NUCLEOTIDE SEQUENCE</scope>
    <source>
        <strain evidence="6 8">CCMP2712</strain>
    </source>
</reference>
<feature type="domain" description="Guanylate cyclase" evidence="5">
    <location>
        <begin position="143"/>
        <end position="290"/>
    </location>
</feature>
<dbReference type="InterPro" id="IPR036641">
    <property type="entry name" value="HPT_dom_sf"/>
</dbReference>
<keyword evidence="3" id="KW-0067">ATP-binding</keyword>
<dbReference type="InterPro" id="IPR029787">
    <property type="entry name" value="Nucleotide_cyclase"/>
</dbReference>
<keyword evidence="2" id="KW-0547">Nucleotide-binding</keyword>
<feature type="region of interest" description="Disordered" evidence="4">
    <location>
        <begin position="1176"/>
        <end position="1238"/>
    </location>
</feature>
<dbReference type="eggNOG" id="ENOG502QPPT">
    <property type="taxonomic scope" value="Eukaryota"/>
</dbReference>
<dbReference type="SUPFAM" id="SSF52540">
    <property type="entry name" value="P-loop containing nucleoside triphosphate hydrolases"/>
    <property type="match status" value="1"/>
</dbReference>
<dbReference type="Proteomes" id="UP000011087">
    <property type="component" value="Unassembled WGS sequence"/>
</dbReference>
<dbReference type="Gene3D" id="3.40.50.300">
    <property type="entry name" value="P-loop containing nucleotide triphosphate hydrolases"/>
    <property type="match status" value="1"/>
</dbReference>
<dbReference type="OMA" id="NEMASWI"/>
<dbReference type="GO" id="GO:0004016">
    <property type="term" value="F:adenylate cyclase activity"/>
    <property type="evidence" value="ECO:0007669"/>
    <property type="project" value="TreeGrafter"/>
</dbReference>
<accession>L1IZZ1</accession>
<dbReference type="PANTHER" id="PTHR16305:SF28">
    <property type="entry name" value="GUANYLATE CYCLASE DOMAIN-CONTAINING PROTEIN"/>
    <property type="match status" value="1"/>
</dbReference>
<dbReference type="PROSITE" id="PS50125">
    <property type="entry name" value="GUANYLATE_CYCLASE_2"/>
    <property type="match status" value="2"/>
</dbReference>
<organism evidence="6">
    <name type="scientific">Guillardia theta (strain CCMP2712)</name>
    <name type="common">Cryptophyte</name>
    <dbReference type="NCBI Taxonomy" id="905079"/>
    <lineage>
        <taxon>Eukaryota</taxon>
        <taxon>Cryptophyceae</taxon>
        <taxon>Pyrenomonadales</taxon>
        <taxon>Geminigeraceae</taxon>
        <taxon>Guillardia</taxon>
    </lineage>
</organism>
<dbReference type="KEGG" id="gtt:GUITHDRAFT_164418"/>